<evidence type="ECO:0000256" key="2">
    <source>
        <dbReference type="RuleBase" id="RU365009"/>
    </source>
</evidence>
<accession>A0A5N5D8Q5</accession>
<feature type="signal peptide" evidence="2">
    <location>
        <begin position="1"/>
        <end position="19"/>
    </location>
</feature>
<gene>
    <name evidence="3" type="ORF">DBV05_g7300</name>
</gene>
<keyword evidence="2" id="KW-0964">Secreted</keyword>
<evidence type="ECO:0000313" key="3">
    <source>
        <dbReference type="EMBL" id="KAB2574031.1"/>
    </source>
</evidence>
<keyword evidence="2" id="KW-0732">Signal</keyword>
<dbReference type="AlphaFoldDB" id="A0A5N5D8Q5"/>
<dbReference type="GO" id="GO:0005199">
    <property type="term" value="F:structural constituent of cell wall"/>
    <property type="evidence" value="ECO:0007669"/>
    <property type="project" value="InterPro"/>
</dbReference>
<name>A0A5N5D8Q5_9PEZI</name>
<reference evidence="3 4" key="1">
    <citation type="journal article" date="2019" name="Sci. Rep.">
        <title>A multi-omics analysis of the grapevine pathogen Lasiodiplodia theobromae reveals that temperature affects the expression of virulence- and pathogenicity-related genes.</title>
        <authorList>
            <person name="Felix C."/>
            <person name="Meneses R."/>
            <person name="Goncalves M.F.M."/>
            <person name="Tilleman L."/>
            <person name="Duarte A.S."/>
            <person name="Jorrin-Novo J.V."/>
            <person name="Van de Peer Y."/>
            <person name="Deforce D."/>
            <person name="Van Nieuwerburgh F."/>
            <person name="Esteves A.C."/>
            <person name="Alves A."/>
        </authorList>
    </citation>
    <scope>NUCLEOTIDE SEQUENCE [LARGE SCALE GENOMIC DNA]</scope>
    <source>
        <strain evidence="3 4">LA-SOL3</strain>
    </source>
</reference>
<evidence type="ECO:0000256" key="1">
    <source>
        <dbReference type="ARBA" id="ARBA00023157"/>
    </source>
</evidence>
<comment type="caution">
    <text evidence="3">The sequence shown here is derived from an EMBL/GenBank/DDBJ whole genome shotgun (WGS) entry which is preliminary data.</text>
</comment>
<keyword evidence="4" id="KW-1185">Reference proteome</keyword>
<dbReference type="InterPro" id="IPR001338">
    <property type="entry name" value="Class_I_Hydrophobin"/>
</dbReference>
<evidence type="ECO:0000313" key="4">
    <source>
        <dbReference type="Proteomes" id="UP000325902"/>
    </source>
</evidence>
<dbReference type="GO" id="GO:0009277">
    <property type="term" value="C:fungal-type cell wall"/>
    <property type="evidence" value="ECO:0007669"/>
    <property type="project" value="InterPro"/>
</dbReference>
<comment type="subcellular location">
    <subcellularLocation>
        <location evidence="2">Secreted</location>
        <location evidence="2">Cell wall</location>
    </subcellularLocation>
</comment>
<comment type="similarity">
    <text evidence="2">Belongs to the fungal hydrophobin family.</text>
</comment>
<dbReference type="Proteomes" id="UP000325902">
    <property type="component" value="Unassembled WGS sequence"/>
</dbReference>
<dbReference type="OrthoDB" id="3763335at2759"/>
<protein>
    <recommendedName>
        <fullName evidence="2">Hydrophobin</fullName>
    </recommendedName>
</protein>
<sequence length="133" mass="13132">MKASTICSTIISMAVVATAIPTADVAIEARTDKTIGEASNTCNANQVVSCCNTSTKQTSVGGILSPVLALLGLGSTLSGNSCSGLSVPILSGILSSSASSVCGADNSVQCCGGDKQTGFINVNLGVLECSQVL</sequence>
<feature type="chain" id="PRO_5041011808" description="Hydrophobin" evidence="2">
    <location>
        <begin position="20"/>
        <end position="133"/>
    </location>
</feature>
<keyword evidence="1 2" id="KW-1015">Disulfide bond</keyword>
<organism evidence="3 4">
    <name type="scientific">Lasiodiplodia theobromae</name>
    <dbReference type="NCBI Taxonomy" id="45133"/>
    <lineage>
        <taxon>Eukaryota</taxon>
        <taxon>Fungi</taxon>
        <taxon>Dikarya</taxon>
        <taxon>Ascomycota</taxon>
        <taxon>Pezizomycotina</taxon>
        <taxon>Dothideomycetes</taxon>
        <taxon>Dothideomycetes incertae sedis</taxon>
        <taxon>Botryosphaeriales</taxon>
        <taxon>Botryosphaeriaceae</taxon>
        <taxon>Lasiodiplodia</taxon>
    </lineage>
</organism>
<keyword evidence="2" id="KW-0134">Cell wall</keyword>
<dbReference type="Pfam" id="PF01185">
    <property type="entry name" value="Hydrophobin"/>
    <property type="match status" value="1"/>
</dbReference>
<dbReference type="EMBL" id="VCHE01000049">
    <property type="protein sequence ID" value="KAB2574031.1"/>
    <property type="molecule type" value="Genomic_DNA"/>
</dbReference>
<proteinExistence type="inferred from homology"/>